<dbReference type="SUPFAM" id="SSF46785">
    <property type="entry name" value="Winged helix' DNA-binding domain"/>
    <property type="match status" value="1"/>
</dbReference>
<name>L0K0I1_9EURY</name>
<dbReference type="InterPro" id="IPR036390">
    <property type="entry name" value="WH_DNA-bd_sf"/>
</dbReference>
<protein>
    <submittedName>
        <fullName evidence="1">Sugar-specific transcriptional regulator TrmB</fullName>
    </submittedName>
</protein>
<dbReference type="HOGENOM" id="CLU_142662_1_0_2"/>
<gene>
    <name evidence="1" type="ORF">Natoc_1843</name>
</gene>
<accession>L0K0I1</accession>
<dbReference type="AlphaFoldDB" id="L0K0I1"/>
<evidence type="ECO:0000313" key="2">
    <source>
        <dbReference type="Proteomes" id="UP000010878"/>
    </source>
</evidence>
<dbReference type="OrthoDB" id="195563at2157"/>
<dbReference type="KEGG" id="nou:Natoc_1843"/>
<proteinExistence type="predicted"/>
<keyword evidence="2" id="KW-1185">Reference proteome</keyword>
<dbReference type="EMBL" id="CP003929">
    <property type="protein sequence ID" value="AGB37638.1"/>
    <property type="molecule type" value="Genomic_DNA"/>
</dbReference>
<evidence type="ECO:0000313" key="1">
    <source>
        <dbReference type="EMBL" id="AGB37638.1"/>
    </source>
</evidence>
<dbReference type="Gene3D" id="1.10.10.10">
    <property type="entry name" value="Winged helix-like DNA-binding domain superfamily/Winged helix DNA-binding domain"/>
    <property type="match status" value="1"/>
</dbReference>
<reference evidence="1 2" key="1">
    <citation type="submission" date="2012-11" db="EMBL/GenBank/DDBJ databases">
        <title>FINISHED of Natronococcus occultus SP4, DSM 3396.</title>
        <authorList>
            <consortium name="DOE Joint Genome Institute"/>
            <person name="Eisen J."/>
            <person name="Huntemann M."/>
            <person name="Wei C.-L."/>
            <person name="Han J."/>
            <person name="Detter J.C."/>
            <person name="Han C."/>
            <person name="Tapia R."/>
            <person name="Chen A."/>
            <person name="Kyrpides N."/>
            <person name="Mavromatis K."/>
            <person name="Markowitz V."/>
            <person name="Szeto E."/>
            <person name="Ivanova N."/>
            <person name="Mikhailova N."/>
            <person name="Ovchinnikova G."/>
            <person name="Pagani I."/>
            <person name="Pati A."/>
            <person name="Goodwin L."/>
            <person name="Nordberg H.P."/>
            <person name="Cantor M.N."/>
            <person name="Hua S.X."/>
            <person name="Woyke T."/>
            <person name="Eisen J."/>
            <person name="Klenk H.-P."/>
            <person name="Klenk H.-P."/>
        </authorList>
    </citation>
    <scope>NUCLEOTIDE SEQUENCE [LARGE SCALE GENOMIC DNA]</scope>
    <source>
        <strain evidence="1 2">SP4</strain>
    </source>
</reference>
<sequence>MVRLSRVEGSTVPISIDEFDEYESRDQHDTNARRVVRFLAENHEQAFKATEIAEATEVNENSIQPVLNRLRSRGLVRHKQPYWAIGDLERVRNAFVFRSTTEFLDEKLGTESREDWLTAAKADDE</sequence>
<dbReference type="InterPro" id="IPR036388">
    <property type="entry name" value="WH-like_DNA-bd_sf"/>
</dbReference>
<dbReference type="Proteomes" id="UP000010878">
    <property type="component" value="Chromosome"/>
</dbReference>
<dbReference type="eggNOG" id="arCOG02749">
    <property type="taxonomic scope" value="Archaea"/>
</dbReference>
<dbReference type="STRING" id="694430.Natoc_1843"/>
<organism evidence="1 2">
    <name type="scientific">Natronococcus occultus SP4</name>
    <dbReference type="NCBI Taxonomy" id="694430"/>
    <lineage>
        <taxon>Archaea</taxon>
        <taxon>Methanobacteriati</taxon>
        <taxon>Methanobacteriota</taxon>
        <taxon>Stenosarchaea group</taxon>
        <taxon>Halobacteria</taxon>
        <taxon>Halobacteriales</taxon>
        <taxon>Natrialbaceae</taxon>
        <taxon>Natronococcus</taxon>
    </lineage>
</organism>